<evidence type="ECO:0000313" key="1">
    <source>
        <dbReference type="EMBL" id="QHU21592.1"/>
    </source>
</evidence>
<reference evidence="1" key="1">
    <citation type="journal article" date="2020" name="Nature">
        <title>Giant virus diversity and host interactions through global metagenomics.</title>
        <authorList>
            <person name="Schulz F."/>
            <person name="Roux S."/>
            <person name="Paez-Espino D."/>
            <person name="Jungbluth S."/>
            <person name="Walsh D.A."/>
            <person name="Denef V.J."/>
            <person name="McMahon K.D."/>
            <person name="Konstantinidis K.T."/>
            <person name="Eloe-Fadrosh E.A."/>
            <person name="Kyrpides N.C."/>
            <person name="Woyke T."/>
        </authorList>
    </citation>
    <scope>NUCLEOTIDE SEQUENCE</scope>
    <source>
        <strain evidence="1">GVMAG-S-3300013094-109</strain>
    </source>
</reference>
<organism evidence="1">
    <name type="scientific">viral metagenome</name>
    <dbReference type="NCBI Taxonomy" id="1070528"/>
    <lineage>
        <taxon>unclassified sequences</taxon>
        <taxon>metagenomes</taxon>
        <taxon>organismal metagenomes</taxon>
    </lineage>
</organism>
<protein>
    <submittedName>
        <fullName evidence="1">Uncharacterized protein</fullName>
    </submittedName>
</protein>
<dbReference type="AlphaFoldDB" id="A0A6C0KUC8"/>
<dbReference type="EMBL" id="MN740990">
    <property type="protein sequence ID" value="QHU21592.1"/>
    <property type="molecule type" value="Genomic_DNA"/>
</dbReference>
<proteinExistence type="predicted"/>
<name>A0A6C0KUC8_9ZZZZ</name>
<sequence>MVNNNDSKKRYIGLCELFHPELHGFDGDSDPQVMENWITVFSTQITEESESEYEDSDSDSDNDSDKAYNLKRVIHQLNQFYRMYKLRLVMNYENRSNLTHTFIRNYNNIVKSNKYMHPEIIEKVYLKGGECCAIIKTFWLRIVQRTWKRIFKERKIIIQLRKRATAIMHWQLKGKWPDDCLYIPGLINMIKV</sequence>
<accession>A0A6C0KUC8</accession>